<organism evidence="2 3">
    <name type="scientific">Pelagicoccus enzymogenes</name>
    <dbReference type="NCBI Taxonomy" id="2773457"/>
    <lineage>
        <taxon>Bacteria</taxon>
        <taxon>Pseudomonadati</taxon>
        <taxon>Verrucomicrobiota</taxon>
        <taxon>Opitutia</taxon>
        <taxon>Puniceicoccales</taxon>
        <taxon>Pelagicoccaceae</taxon>
        <taxon>Pelagicoccus</taxon>
    </lineage>
</organism>
<reference evidence="2" key="1">
    <citation type="submission" date="2020-09" db="EMBL/GenBank/DDBJ databases">
        <title>Pelagicoccus enzymogenes sp. nov. with an EPS production, isolated from marine sediment.</title>
        <authorList>
            <person name="Feng X."/>
        </authorList>
    </citation>
    <scope>NUCLEOTIDE SEQUENCE</scope>
    <source>
        <strain evidence="2">NFK12</strain>
    </source>
</reference>
<dbReference type="RefSeq" id="WP_191619282.1">
    <property type="nucleotide sequence ID" value="NZ_JACYFG010000055.1"/>
</dbReference>
<keyword evidence="1" id="KW-1133">Transmembrane helix</keyword>
<evidence type="ECO:0000313" key="2">
    <source>
        <dbReference type="EMBL" id="MBD5782201.1"/>
    </source>
</evidence>
<keyword evidence="1" id="KW-0472">Membrane</keyword>
<comment type="caution">
    <text evidence="2">The sequence shown here is derived from an EMBL/GenBank/DDBJ whole genome shotgun (WGS) entry which is preliminary data.</text>
</comment>
<keyword evidence="1" id="KW-0812">Transmembrane</keyword>
<gene>
    <name evidence="2" type="ORF">IEN85_22070</name>
</gene>
<accession>A0A927FD58</accession>
<feature type="transmembrane region" description="Helical" evidence="1">
    <location>
        <begin position="38"/>
        <end position="64"/>
    </location>
</feature>
<dbReference type="AlphaFoldDB" id="A0A927FD58"/>
<feature type="transmembrane region" description="Helical" evidence="1">
    <location>
        <begin position="12"/>
        <end position="31"/>
    </location>
</feature>
<evidence type="ECO:0000313" key="3">
    <source>
        <dbReference type="Proteomes" id="UP000622317"/>
    </source>
</evidence>
<dbReference type="EMBL" id="JACYFG010000055">
    <property type="protein sequence ID" value="MBD5782201.1"/>
    <property type="molecule type" value="Genomic_DNA"/>
</dbReference>
<keyword evidence="3" id="KW-1185">Reference proteome</keyword>
<evidence type="ECO:0000256" key="1">
    <source>
        <dbReference type="SAM" id="Phobius"/>
    </source>
</evidence>
<dbReference type="Proteomes" id="UP000622317">
    <property type="component" value="Unassembled WGS sequence"/>
</dbReference>
<feature type="transmembrane region" description="Helical" evidence="1">
    <location>
        <begin position="76"/>
        <end position="94"/>
    </location>
</feature>
<name>A0A927FD58_9BACT</name>
<sequence length="131" mass="14660">MLNNLFSKSLAFHALLIPLAAVITDLGLMFIDRFDFRAIPVAVIATPFFYIILTVPALLHGGVYWSFNWIRVKNPIVALFFTVSVATAIYYVWLNSWGGRLRDELAEATKVMAFSSLVVSSIATFKIKENA</sequence>
<proteinExistence type="predicted"/>
<protein>
    <submittedName>
        <fullName evidence="2">Uncharacterized protein</fullName>
    </submittedName>
</protein>